<evidence type="ECO:0000313" key="6">
    <source>
        <dbReference type="EMBL" id="UJF36411.1"/>
    </source>
</evidence>
<feature type="domain" description="CBM6" evidence="4">
    <location>
        <begin position="638"/>
        <end position="770"/>
    </location>
</feature>
<dbReference type="EMBL" id="CP090978">
    <property type="protein sequence ID" value="UJF36411.1"/>
    <property type="molecule type" value="Genomic_DNA"/>
</dbReference>
<dbReference type="PANTHER" id="PTHR43308:SF5">
    <property type="entry name" value="S-LAYER PROTEIN _ PEPTIDOGLYCAN ENDO-BETA-N-ACETYLGLUCOSAMINIDASE"/>
    <property type="match status" value="1"/>
</dbReference>
<dbReference type="Gene3D" id="2.60.40.10">
    <property type="entry name" value="Immunoglobulins"/>
    <property type="match status" value="1"/>
</dbReference>
<dbReference type="Gene3D" id="2.60.40.1180">
    <property type="entry name" value="Golgi alpha-mannosidase II"/>
    <property type="match status" value="1"/>
</dbReference>
<feature type="region of interest" description="Disordered" evidence="3">
    <location>
        <begin position="903"/>
        <end position="930"/>
    </location>
</feature>
<evidence type="ECO:0000259" key="4">
    <source>
        <dbReference type="PROSITE" id="PS51175"/>
    </source>
</evidence>
<feature type="domain" description="CBM6" evidence="4">
    <location>
        <begin position="1017"/>
        <end position="1141"/>
    </location>
</feature>
<keyword evidence="2" id="KW-0732">Signal</keyword>
<dbReference type="PANTHER" id="PTHR43308">
    <property type="entry name" value="OUTER MEMBRANE PROTEIN ALPHA-RELATED"/>
    <property type="match status" value="1"/>
</dbReference>
<dbReference type="InterPro" id="IPR008979">
    <property type="entry name" value="Galactose-bd-like_sf"/>
</dbReference>
<comment type="similarity">
    <text evidence="1">Belongs to the glycosyl hydrolase 66 family.</text>
</comment>
<keyword evidence="7" id="KW-1185">Reference proteome</keyword>
<evidence type="ECO:0000256" key="1">
    <source>
        <dbReference type="ARBA" id="ARBA00010837"/>
    </source>
</evidence>
<dbReference type="InterPro" id="IPR001119">
    <property type="entry name" value="SLH_dom"/>
</dbReference>
<feature type="domain" description="SLH" evidence="5">
    <location>
        <begin position="1938"/>
        <end position="1998"/>
    </location>
</feature>
<gene>
    <name evidence="6" type="ORF">L0M14_18975</name>
</gene>
<evidence type="ECO:0000259" key="5">
    <source>
        <dbReference type="PROSITE" id="PS51272"/>
    </source>
</evidence>
<feature type="compositionally biased region" description="Polar residues" evidence="3">
    <location>
        <begin position="907"/>
        <end position="925"/>
    </location>
</feature>
<dbReference type="Pfam" id="PF00395">
    <property type="entry name" value="SLH"/>
    <property type="match status" value="3"/>
</dbReference>
<dbReference type="InterPro" id="IPR025092">
    <property type="entry name" value="Glyco_hydro_66"/>
</dbReference>
<protein>
    <submittedName>
        <fullName evidence="6">S-layer homology domain-containing protein</fullName>
    </submittedName>
</protein>
<accession>A0ABY3STC5</accession>
<proteinExistence type="inferred from homology"/>
<evidence type="ECO:0000313" key="7">
    <source>
        <dbReference type="Proteomes" id="UP001649230"/>
    </source>
</evidence>
<dbReference type="InterPro" id="IPR013783">
    <property type="entry name" value="Ig-like_fold"/>
</dbReference>
<sequence>MSFDESSDWSGKLILEFYSAEKLMGTVSRPITVMQGTSSDLTVNWQPPATDFRGYLVKAYIEGKPDAFQTSALDVSSDWTHFPRYGYTTEFPKETAAQSEEKIKQLSQDYFLNGYQFYDWMWRHDVSVYSQTYEEDGRLKPVVNEQGQFVTAPMNENTSYLDLLGRPLFPLSVKQQIEASHKYGSAAMAYQMNYAAREHYEDYGVKREWGLYNKNTQFPNPDPIQYQNGFYFDWVNTGLYLQDPGNPQWQSYITNQYNRSINEFKFDGIHLDQWGANDNDFLYSYDGKERYYSKDYDSLINSVKDSLTKNDPTKNHVTFNMVGGSQEYADVPNPNTKTDFDYSEIWQNRDNYRDLKSVIDDTKSKDGGKAMVIAGYMNYKQATGDKYPAADLTDVPKTVEFQSRINRVPGWVGDFGMPNEDKIIWTVHADQAGTYDLTLNYGHGNAGGSPDGKLTVNGEVVATSIPFDENTGWGNPSAKKMIHANLKAGDNTIMLQLNSTGLWLNVDSLVVAGDGKSREYEAEYADLVSCRVDRFGNVFFFETEGDYVTFDVVAEANGDYPIAVNYGIASTQVTRDLYVNGELVKKDAEFAPTGGWETFKTGKSLSVPLHAGHNSVTLQMNQPSDTGMTVNYLEVASNRYEAEKASYGWKPTRETGIQLHPGVVDSAYVKNLNNAPDSIEFDVASETEGMQELIFQYATQNSPKGIVTVNGTILPGEVAFDSTGGWGATAGNGHWGWKSVMVPLHPGTNTVKLSLTTGGQYLNLDGILVGGQMFLVNDRTPINGTTRVSVAGGVEVNESADKDVKTDNFNGAGGKSVTFEVYAPKASDYSLGLWYRTGNAQTAALDIDGASSSLSLPSNDWYNGWWGVAEKNIALSEGYHSITVRAENNDTWLNVHALSMGRKLESESPQTRTNGVDKTSHSTDNFGEAGDSISMDVNRAEAGWDTIHVAYRSNSAIPYTMQVNSVSQQVYFSNTSGTWSSISVPLNLAAGQNKLTLYPTVNGNESIEIDKLTLDDIVKEAESAEVRKGGNAVAETKWSTIGYLDHFGQKGDFVSLKLSAVGESGLRDLIVTYRNPGASATRSIYLDGKKLGSFEFQTSGDWTELLIPSVYVSKELTHTLKMKMEQSSEDSGLAIDSFKLNGVTFEAESGEIGWEPVVAKTGSIQTVPGRTDNHGLVGQTLTFHVDAAEAVQKIAFKYRTDNNPKFDVFVDNTQIADDITFGQTPGGWSGGMAEKAIDASLAPGAHQIKLVVASDRQYINLDSLIVGDREYEVEDADISGGAEALSISKGFASGFDDENDFLKFEVTLDEDRTEDLTWAYSNNGLSGKDAIRTMSVINDGEEIVHQELAFPHTNDWSELVTPGVQLKKGVNLITLRLDGHDDEGINLDYVKAGSIRIDGEKADFTPAMTLYKDLLLNFGHLGDEATFDIQVEQAGETSLIFSYANSGAAGSKTLYIDGVKTAKLDFRSTGSSTTFDEDVYYIVPYLSQGAHQVTLKHESDNEGSIDLRSLTIGFFNEPSIRLMDAVLGAFGTTHIELGTAAAFEEGPNMLAHEYYPNRSKKMKASLKESLKDYYKFYAAYENLLFDSTEDNQAKVSVKDADGNSILTSADGKEDSLLTVVRKTNQTQGFGKYDVLNFVNLLNNDANWRNAASEPEHLSGLNVTYDVGVTQGQAPNLQVYAASPDHEGGMFTPLNFKWEGSKITFTMPTLAYWNMVFVKRDAMASDTPSDSGSHSNSSAGGGAANFSSANTVTISASDFNKLGGNTFVKLSGDQQELKLPLDAGKLLGKGNLEISQDKAKLVFSAQLLEQVRTLISSESAGNAAISIRVKPATDDLKNAAADKLKGNRSLTATQLGNMYDFEIGVDTGSGFAKWEKEFDSPVTLELSVDGEVKETELLGLYTFDVNKGQWIYAGGKYDEVGHKLIASMKHFSLYAPIVWKSSFNDVDDQHWAHRSIQVLAAKQVIQGRSAAEFEPGSTTTRAEFVTMLARALGVTAEHTASSTFRDLVAGSWYANAAAAAVDQGWVSGRTNESFEPDAPITREEMAVILSRVYKNLHGAPAEHGETMVYSDVDDISDWALDAVQQVLVEGLMQGRQEQIFAPAELTTRAEVATVIYRLLQTGNK</sequence>
<organism evidence="6 7">
    <name type="scientific">Paenibacillus hexagrammi</name>
    <dbReference type="NCBI Taxonomy" id="2908839"/>
    <lineage>
        <taxon>Bacteria</taxon>
        <taxon>Bacillati</taxon>
        <taxon>Bacillota</taxon>
        <taxon>Bacilli</taxon>
        <taxon>Bacillales</taxon>
        <taxon>Paenibacillaceae</taxon>
        <taxon>Paenibacillus</taxon>
    </lineage>
</organism>
<dbReference type="Pfam" id="PF16990">
    <property type="entry name" value="CBM_35"/>
    <property type="match status" value="1"/>
</dbReference>
<name>A0ABY3STC5_9BACL</name>
<dbReference type="Proteomes" id="UP001649230">
    <property type="component" value="Chromosome"/>
</dbReference>
<dbReference type="Pfam" id="PF13199">
    <property type="entry name" value="Glyco_hydro_66"/>
    <property type="match status" value="2"/>
</dbReference>
<dbReference type="Gene3D" id="2.60.120.260">
    <property type="entry name" value="Galactose-binding domain-like"/>
    <property type="match status" value="8"/>
</dbReference>
<feature type="domain" description="SLH" evidence="5">
    <location>
        <begin position="2065"/>
        <end position="2123"/>
    </location>
</feature>
<dbReference type="SUPFAM" id="SSF49785">
    <property type="entry name" value="Galactose-binding domain-like"/>
    <property type="match status" value="7"/>
</dbReference>
<dbReference type="Gene3D" id="3.20.20.80">
    <property type="entry name" value="Glycosidases"/>
    <property type="match status" value="2"/>
</dbReference>
<feature type="domain" description="CBM6" evidence="4">
    <location>
        <begin position="385"/>
        <end position="512"/>
    </location>
</feature>
<dbReference type="PROSITE" id="PS51175">
    <property type="entry name" value="CBM6"/>
    <property type="match status" value="5"/>
</dbReference>
<evidence type="ECO:0000256" key="3">
    <source>
        <dbReference type="SAM" id="MobiDB-lite"/>
    </source>
</evidence>
<feature type="domain" description="CBM6" evidence="4">
    <location>
        <begin position="1269"/>
        <end position="1393"/>
    </location>
</feature>
<feature type="domain" description="CBM6" evidence="4">
    <location>
        <begin position="518"/>
        <end position="636"/>
    </location>
</feature>
<dbReference type="InterPro" id="IPR051465">
    <property type="entry name" value="Cell_Envelope_Struct_Comp"/>
</dbReference>
<feature type="domain" description="SLH" evidence="5">
    <location>
        <begin position="1999"/>
        <end position="2062"/>
    </location>
</feature>
<dbReference type="PROSITE" id="PS51272">
    <property type="entry name" value="SLH"/>
    <property type="match status" value="3"/>
</dbReference>
<dbReference type="InterPro" id="IPR005084">
    <property type="entry name" value="CBM6"/>
</dbReference>
<evidence type="ECO:0000256" key="2">
    <source>
        <dbReference type="ARBA" id="ARBA00022729"/>
    </source>
</evidence>
<dbReference type="InterPro" id="IPR013780">
    <property type="entry name" value="Glyco_hydro_b"/>
</dbReference>
<reference evidence="6 7" key="1">
    <citation type="journal article" date="2024" name="Int. J. Syst. Evol. Microbiol.">
        <title>Paenibacillus hexagrammi sp. nov., a novel bacterium isolated from the gut content of Hexagrammos agrammus.</title>
        <authorList>
            <person name="Jung H.K."/>
            <person name="Kim D.G."/>
            <person name="Zin H."/>
            <person name="Park J."/>
            <person name="Jung H."/>
            <person name="Kim Y.O."/>
            <person name="Kong H.J."/>
            <person name="Kim J.W."/>
            <person name="Kim Y.S."/>
        </authorList>
    </citation>
    <scope>NUCLEOTIDE SEQUENCE [LARGE SCALE GENOMIC DNA]</scope>
    <source>
        <strain evidence="6 7">YPD9-1</strain>
    </source>
</reference>